<evidence type="ECO:0000313" key="6">
    <source>
        <dbReference type="EMBL" id="GGK43366.1"/>
    </source>
</evidence>
<reference evidence="6 7" key="1">
    <citation type="journal article" date="2014" name="Int. J. Syst. Evol. Microbiol.">
        <title>Complete genome sequence of Corynebacterium casei LMG S-19264T (=DSM 44701T), isolated from a smear-ripened cheese.</title>
        <authorList>
            <consortium name="US DOE Joint Genome Institute (JGI-PGF)"/>
            <person name="Walter F."/>
            <person name="Albersmeier A."/>
            <person name="Kalinowski J."/>
            <person name="Ruckert C."/>
        </authorList>
    </citation>
    <scope>NUCLEOTIDE SEQUENCE [LARGE SCALE GENOMIC DNA]</scope>
    <source>
        <strain evidence="6 7">CGMCC 1.9161</strain>
    </source>
</reference>
<dbReference type="InterPro" id="IPR005119">
    <property type="entry name" value="LysR_subst-bd"/>
</dbReference>
<dbReference type="RefSeq" id="WP_188914366.1">
    <property type="nucleotide sequence ID" value="NZ_BMMF01000010.1"/>
</dbReference>
<name>A0A917QCF3_9HYPH</name>
<dbReference type="AlphaFoldDB" id="A0A917QCF3"/>
<dbReference type="InterPro" id="IPR000847">
    <property type="entry name" value="LysR_HTH_N"/>
</dbReference>
<evidence type="ECO:0000313" key="7">
    <source>
        <dbReference type="Proteomes" id="UP000600449"/>
    </source>
</evidence>
<keyword evidence="7" id="KW-1185">Reference proteome</keyword>
<dbReference type="GO" id="GO:0003677">
    <property type="term" value="F:DNA binding"/>
    <property type="evidence" value="ECO:0007669"/>
    <property type="project" value="UniProtKB-KW"/>
</dbReference>
<dbReference type="InterPro" id="IPR050176">
    <property type="entry name" value="LTTR"/>
</dbReference>
<comment type="similarity">
    <text evidence="1">Belongs to the LysR transcriptional regulatory family.</text>
</comment>
<dbReference type="EMBL" id="BMMF01000010">
    <property type="protein sequence ID" value="GGK43366.1"/>
    <property type="molecule type" value="Genomic_DNA"/>
</dbReference>
<keyword evidence="2" id="KW-0805">Transcription regulation</keyword>
<dbReference type="PANTHER" id="PTHR30579:SF7">
    <property type="entry name" value="HTH-TYPE TRANSCRIPTIONAL REGULATOR LRHA-RELATED"/>
    <property type="match status" value="1"/>
</dbReference>
<feature type="domain" description="HTH lysR-type" evidence="5">
    <location>
        <begin position="5"/>
        <end position="62"/>
    </location>
</feature>
<dbReference type="SUPFAM" id="SSF46785">
    <property type="entry name" value="Winged helix' DNA-binding domain"/>
    <property type="match status" value="1"/>
</dbReference>
<dbReference type="Pfam" id="PF03466">
    <property type="entry name" value="LysR_substrate"/>
    <property type="match status" value="1"/>
</dbReference>
<dbReference type="PROSITE" id="PS50931">
    <property type="entry name" value="HTH_LYSR"/>
    <property type="match status" value="1"/>
</dbReference>
<dbReference type="Gene3D" id="3.40.190.10">
    <property type="entry name" value="Periplasmic binding protein-like II"/>
    <property type="match status" value="2"/>
</dbReference>
<accession>A0A917QCF3</accession>
<dbReference type="GO" id="GO:0003700">
    <property type="term" value="F:DNA-binding transcription factor activity"/>
    <property type="evidence" value="ECO:0007669"/>
    <property type="project" value="InterPro"/>
</dbReference>
<dbReference type="FunFam" id="1.10.10.10:FF:000001">
    <property type="entry name" value="LysR family transcriptional regulator"/>
    <property type="match status" value="1"/>
</dbReference>
<evidence type="ECO:0000256" key="1">
    <source>
        <dbReference type="ARBA" id="ARBA00009437"/>
    </source>
</evidence>
<dbReference type="Gene3D" id="1.10.10.10">
    <property type="entry name" value="Winged helix-like DNA-binding domain superfamily/Winged helix DNA-binding domain"/>
    <property type="match status" value="1"/>
</dbReference>
<sequence length="291" mass="31321">MARNLDTALLRAFVAVAETGGMTAAGTVLNLTQAAVSQQIKRLEDSFGAQLFERERRGLALTAQGERLLGLAKRLLAMNDQIWAEMTAPVETGEIRLGIPYDLVPGFVAPVLRRFARCCPRVRVRLLSHASRDIKGAFERGEIDLGIVEEPTTDPHGETLMIDRLVWVGAEGGDAYLQRPVPISIGSESCSIRAPALAALRAADIDWRPVAEIANVDALNATVQSDLAVTTMLACAVPPGLEILPPDSGLPHVPPLAVSLYLRRDHGSRAVDDLARILREAFCRRPAAAAA</sequence>
<comment type="caution">
    <text evidence="6">The sequence shown here is derived from an EMBL/GenBank/DDBJ whole genome shotgun (WGS) entry which is preliminary data.</text>
</comment>
<keyword evidence="3" id="KW-0238">DNA-binding</keyword>
<evidence type="ECO:0000259" key="5">
    <source>
        <dbReference type="PROSITE" id="PS50931"/>
    </source>
</evidence>
<proteinExistence type="inferred from homology"/>
<dbReference type="Pfam" id="PF00126">
    <property type="entry name" value="HTH_1"/>
    <property type="match status" value="1"/>
</dbReference>
<dbReference type="SUPFAM" id="SSF53850">
    <property type="entry name" value="Periplasmic binding protein-like II"/>
    <property type="match status" value="1"/>
</dbReference>
<evidence type="ECO:0000256" key="2">
    <source>
        <dbReference type="ARBA" id="ARBA00023015"/>
    </source>
</evidence>
<dbReference type="PRINTS" id="PR00039">
    <property type="entry name" value="HTHLYSR"/>
</dbReference>
<evidence type="ECO:0000256" key="4">
    <source>
        <dbReference type="ARBA" id="ARBA00023163"/>
    </source>
</evidence>
<protein>
    <submittedName>
        <fullName evidence="6">LysR family transcriptional regulator</fullName>
    </submittedName>
</protein>
<evidence type="ECO:0000256" key="3">
    <source>
        <dbReference type="ARBA" id="ARBA00023125"/>
    </source>
</evidence>
<gene>
    <name evidence="6" type="ORF">GCM10011322_33120</name>
</gene>
<organism evidence="6 7">
    <name type="scientific">Salinarimonas ramus</name>
    <dbReference type="NCBI Taxonomy" id="690164"/>
    <lineage>
        <taxon>Bacteria</taxon>
        <taxon>Pseudomonadati</taxon>
        <taxon>Pseudomonadota</taxon>
        <taxon>Alphaproteobacteria</taxon>
        <taxon>Hyphomicrobiales</taxon>
        <taxon>Salinarimonadaceae</taxon>
        <taxon>Salinarimonas</taxon>
    </lineage>
</organism>
<dbReference type="InterPro" id="IPR036388">
    <property type="entry name" value="WH-like_DNA-bd_sf"/>
</dbReference>
<dbReference type="Proteomes" id="UP000600449">
    <property type="component" value="Unassembled WGS sequence"/>
</dbReference>
<dbReference type="InterPro" id="IPR036390">
    <property type="entry name" value="WH_DNA-bd_sf"/>
</dbReference>
<keyword evidence="4" id="KW-0804">Transcription</keyword>
<dbReference type="PANTHER" id="PTHR30579">
    <property type="entry name" value="TRANSCRIPTIONAL REGULATOR"/>
    <property type="match status" value="1"/>
</dbReference>